<keyword evidence="8" id="KW-1185">Reference proteome</keyword>
<organism evidence="7 8">
    <name type="scientific">Ruthenibacterium intestinale</name>
    <dbReference type="NCBI Taxonomy" id="3133163"/>
    <lineage>
        <taxon>Bacteria</taxon>
        <taxon>Bacillati</taxon>
        <taxon>Bacillota</taxon>
        <taxon>Clostridia</taxon>
        <taxon>Eubacteriales</taxon>
        <taxon>Oscillospiraceae</taxon>
        <taxon>Ruthenibacterium</taxon>
    </lineage>
</organism>
<evidence type="ECO:0000313" key="8">
    <source>
        <dbReference type="Proteomes" id="UP001477672"/>
    </source>
</evidence>
<dbReference type="InterPro" id="IPR028082">
    <property type="entry name" value="Peripla_BP_I"/>
</dbReference>
<dbReference type="PROSITE" id="PS50932">
    <property type="entry name" value="HTH_LACI_2"/>
    <property type="match status" value="1"/>
</dbReference>
<evidence type="ECO:0000256" key="1">
    <source>
        <dbReference type="ARBA" id="ARBA00022491"/>
    </source>
</evidence>
<dbReference type="Pfam" id="PF00356">
    <property type="entry name" value="LacI"/>
    <property type="match status" value="1"/>
</dbReference>
<dbReference type="Gene3D" id="1.10.260.40">
    <property type="entry name" value="lambda repressor-like DNA-binding domains"/>
    <property type="match status" value="1"/>
</dbReference>
<protein>
    <submittedName>
        <fullName evidence="7">LacI family DNA-binding transcriptional regulator</fullName>
    </submittedName>
</protein>
<evidence type="ECO:0000256" key="3">
    <source>
        <dbReference type="ARBA" id="ARBA00023125"/>
    </source>
</evidence>
<dbReference type="PANTHER" id="PTHR30146:SF148">
    <property type="entry name" value="HTH-TYPE TRANSCRIPTIONAL REPRESSOR PURR-RELATED"/>
    <property type="match status" value="1"/>
</dbReference>
<dbReference type="GO" id="GO:0003677">
    <property type="term" value="F:DNA binding"/>
    <property type="evidence" value="ECO:0007669"/>
    <property type="project" value="UniProtKB-KW"/>
</dbReference>
<evidence type="ECO:0000256" key="4">
    <source>
        <dbReference type="ARBA" id="ARBA00023163"/>
    </source>
</evidence>
<keyword evidence="2" id="KW-0805">Transcription regulation</keyword>
<name>A0ABV1GIF9_9FIRM</name>
<evidence type="ECO:0000259" key="6">
    <source>
        <dbReference type="PROSITE" id="PS50943"/>
    </source>
</evidence>
<dbReference type="InterPro" id="IPR001387">
    <property type="entry name" value="Cro/C1-type_HTH"/>
</dbReference>
<dbReference type="EMBL" id="JBBMFA010000111">
    <property type="protein sequence ID" value="MEQ2521595.1"/>
    <property type="molecule type" value="Genomic_DNA"/>
</dbReference>
<keyword evidence="1" id="KW-0678">Repressor</keyword>
<dbReference type="SMART" id="SM00354">
    <property type="entry name" value="HTH_LACI"/>
    <property type="match status" value="1"/>
</dbReference>
<dbReference type="Pfam" id="PF00532">
    <property type="entry name" value="Peripla_BP_1"/>
    <property type="match status" value="1"/>
</dbReference>
<feature type="domain" description="HTH lacI-type" evidence="5">
    <location>
        <begin position="1"/>
        <end position="55"/>
    </location>
</feature>
<reference evidence="7 8" key="1">
    <citation type="submission" date="2024-03" db="EMBL/GenBank/DDBJ databases">
        <title>Human intestinal bacterial collection.</title>
        <authorList>
            <person name="Pauvert C."/>
            <person name="Hitch T.C.A."/>
            <person name="Clavel T."/>
        </authorList>
    </citation>
    <scope>NUCLEOTIDE SEQUENCE [LARGE SCALE GENOMIC DNA]</scope>
    <source>
        <strain evidence="7 8">CLA-JM-H11</strain>
    </source>
</reference>
<gene>
    <name evidence="7" type="ORF">WMO24_14335</name>
</gene>
<feature type="domain" description="HTH cro/C1-type" evidence="6">
    <location>
        <begin position="1"/>
        <end position="45"/>
    </location>
</feature>
<dbReference type="InterPro" id="IPR000843">
    <property type="entry name" value="HTH_LacI"/>
</dbReference>
<comment type="caution">
    <text evidence="7">The sequence shown here is derived from an EMBL/GenBank/DDBJ whole genome shotgun (WGS) entry which is preliminary data.</text>
</comment>
<dbReference type="InterPro" id="IPR001761">
    <property type="entry name" value="Peripla_BP/Lac1_sug-bd_dom"/>
</dbReference>
<dbReference type="PRINTS" id="PR00036">
    <property type="entry name" value="HTHLACI"/>
</dbReference>
<dbReference type="InterPro" id="IPR010982">
    <property type="entry name" value="Lambda_DNA-bd_dom_sf"/>
</dbReference>
<dbReference type="RefSeq" id="WP_349217053.1">
    <property type="nucleotide sequence ID" value="NZ_JBBMFA010000111.1"/>
</dbReference>
<dbReference type="Proteomes" id="UP001477672">
    <property type="component" value="Unassembled WGS sequence"/>
</dbReference>
<evidence type="ECO:0000256" key="2">
    <source>
        <dbReference type="ARBA" id="ARBA00023015"/>
    </source>
</evidence>
<dbReference type="CDD" id="cd06267">
    <property type="entry name" value="PBP1_LacI_sugar_binding-like"/>
    <property type="match status" value="1"/>
</dbReference>
<dbReference type="Gene3D" id="3.40.50.2300">
    <property type="match status" value="2"/>
</dbReference>
<dbReference type="SUPFAM" id="SSF47413">
    <property type="entry name" value="lambda repressor-like DNA-binding domains"/>
    <property type="match status" value="1"/>
</dbReference>
<evidence type="ECO:0000259" key="5">
    <source>
        <dbReference type="PROSITE" id="PS50932"/>
    </source>
</evidence>
<keyword evidence="4" id="KW-0804">Transcription</keyword>
<dbReference type="SUPFAM" id="SSF53822">
    <property type="entry name" value="Periplasmic binding protein-like I"/>
    <property type="match status" value="1"/>
</dbReference>
<proteinExistence type="predicted"/>
<keyword evidence="3 7" id="KW-0238">DNA-binding</keyword>
<sequence>MTIKDIADRAGVAKSTVSRVLNNSGYVGIETRKKIEQVIAETNYLPSAMARSLSKQESRTIGVVIPEADNTFFGEVLRGISEVVDKNNLTMIFCNTENNQSKEQKALRMLQEQRVRGLILTPTADYGSPKEARRLKTALDRLNVPILLLDRKVQNPQWDGIYYDNFGGAYQATEALIQAGHKKIGIITGDLSQFHGRERFRGFKQAIYDSGLSVDPAYIYEGDFTTQKAYELTRQMIASGNMPQAVFLSNNLTSLGFIKAIFEVKMRLGKDICCIGFDYVDAFDILNIGFSYVERDTINMGRMAMHMLMDRIAQPDLPRREHIISASLMLRGSERWSE</sequence>
<evidence type="ECO:0000313" key="7">
    <source>
        <dbReference type="EMBL" id="MEQ2521595.1"/>
    </source>
</evidence>
<accession>A0ABV1GIF9</accession>
<dbReference type="PROSITE" id="PS50943">
    <property type="entry name" value="HTH_CROC1"/>
    <property type="match status" value="1"/>
</dbReference>
<dbReference type="PANTHER" id="PTHR30146">
    <property type="entry name" value="LACI-RELATED TRANSCRIPTIONAL REPRESSOR"/>
    <property type="match status" value="1"/>
</dbReference>
<dbReference type="CDD" id="cd01392">
    <property type="entry name" value="HTH_LacI"/>
    <property type="match status" value="1"/>
</dbReference>